<dbReference type="Pfam" id="PF00076">
    <property type="entry name" value="RRM_1"/>
    <property type="match status" value="1"/>
</dbReference>
<accession>A0A914N6R7</accession>
<dbReference type="WBParaSite" id="Minc3s04249g35852">
    <property type="protein sequence ID" value="Minc3s04249g35852"/>
    <property type="gene ID" value="Minc3s04249g35852"/>
</dbReference>
<dbReference type="GO" id="GO:0005654">
    <property type="term" value="C:nucleoplasm"/>
    <property type="evidence" value="ECO:0007669"/>
    <property type="project" value="TreeGrafter"/>
</dbReference>
<sequence length="363" mass="41014">MKIYFHILFFILFLLYSIYASHDENRQNRQNRRNGDRNANTVSPWRVLLGQASREDTQNFALGSYSPTNRRTNRHRNNQHEVVGDYSTTAEFGDTMDQNVLDNFNSLAINDNENNSLATNNPRGRRTRRRNNQNNNERLAHANNPTHPGIDDAVTYDVPTLPRGIPPSGSNPIADYHIRNQNINIESLAYTSDPAHEEPHIDDGVIYDVPSPPREGLVQLPGTNNYAYARTQQPPRSILWDFHTVDDLRLYFERFGELEQVEILGYPKGCGFIVFEESSSTKFCLENNPHIINGKQIEVKKEEENGENKQKRRRKKYGGGGGGEGEGNCGGGEGKIGGEGLNKLAENNNNNKLRLLSSPSFSN</sequence>
<evidence type="ECO:0000256" key="5">
    <source>
        <dbReference type="SAM" id="SignalP"/>
    </source>
</evidence>
<feature type="region of interest" description="Disordered" evidence="4">
    <location>
        <begin position="301"/>
        <end position="363"/>
    </location>
</feature>
<keyword evidence="5" id="KW-0732">Signal</keyword>
<feature type="compositionally biased region" description="Gly residues" evidence="4">
    <location>
        <begin position="318"/>
        <end position="340"/>
    </location>
</feature>
<comment type="subcellular location">
    <subcellularLocation>
        <location evidence="1">Nucleus</location>
    </subcellularLocation>
</comment>
<dbReference type="PROSITE" id="PS50102">
    <property type="entry name" value="RRM"/>
    <property type="match status" value="1"/>
</dbReference>
<evidence type="ECO:0000313" key="8">
    <source>
        <dbReference type="WBParaSite" id="Minc3s04249g35852"/>
    </source>
</evidence>
<evidence type="ECO:0000259" key="6">
    <source>
        <dbReference type="PROSITE" id="PS50102"/>
    </source>
</evidence>
<dbReference type="InterPro" id="IPR000504">
    <property type="entry name" value="RRM_dom"/>
</dbReference>
<protein>
    <submittedName>
        <fullName evidence="8">RRM domain-containing protein</fullName>
    </submittedName>
</protein>
<keyword evidence="7" id="KW-1185">Reference proteome</keyword>
<evidence type="ECO:0000256" key="4">
    <source>
        <dbReference type="SAM" id="MobiDB-lite"/>
    </source>
</evidence>
<evidence type="ECO:0000256" key="1">
    <source>
        <dbReference type="ARBA" id="ARBA00004123"/>
    </source>
</evidence>
<keyword evidence="2" id="KW-0539">Nucleus</keyword>
<evidence type="ECO:0000256" key="3">
    <source>
        <dbReference type="PROSITE-ProRule" id="PRU00176"/>
    </source>
</evidence>
<dbReference type="GO" id="GO:0000785">
    <property type="term" value="C:chromatin"/>
    <property type="evidence" value="ECO:0007669"/>
    <property type="project" value="TreeGrafter"/>
</dbReference>
<proteinExistence type="predicted"/>
<keyword evidence="3" id="KW-0694">RNA-binding</keyword>
<organism evidence="7 8">
    <name type="scientific">Meloidogyne incognita</name>
    <name type="common">Southern root-knot nematode worm</name>
    <name type="synonym">Oxyuris incognita</name>
    <dbReference type="NCBI Taxonomy" id="6306"/>
    <lineage>
        <taxon>Eukaryota</taxon>
        <taxon>Metazoa</taxon>
        <taxon>Ecdysozoa</taxon>
        <taxon>Nematoda</taxon>
        <taxon>Chromadorea</taxon>
        <taxon>Rhabditida</taxon>
        <taxon>Tylenchina</taxon>
        <taxon>Tylenchomorpha</taxon>
        <taxon>Tylenchoidea</taxon>
        <taxon>Meloidogynidae</taxon>
        <taxon>Meloidogyninae</taxon>
        <taxon>Meloidogyne</taxon>
        <taxon>Meloidogyne incognita group</taxon>
    </lineage>
</organism>
<feature type="compositionally biased region" description="Low complexity" evidence="4">
    <location>
        <begin position="341"/>
        <end position="356"/>
    </location>
</feature>
<dbReference type="InterPro" id="IPR035979">
    <property type="entry name" value="RBD_domain_sf"/>
</dbReference>
<feature type="domain" description="RRM" evidence="6">
    <location>
        <begin position="246"/>
        <end position="304"/>
    </location>
</feature>
<reference evidence="8" key="1">
    <citation type="submission" date="2022-11" db="UniProtKB">
        <authorList>
            <consortium name="WormBaseParasite"/>
        </authorList>
    </citation>
    <scope>IDENTIFICATION</scope>
</reference>
<feature type="chain" id="PRO_5036710525" evidence="5">
    <location>
        <begin position="21"/>
        <end position="363"/>
    </location>
</feature>
<dbReference type="PANTHER" id="PTHR48033:SF10">
    <property type="entry name" value="RNA-BINDING PROTEIN SQUID"/>
    <property type="match status" value="1"/>
</dbReference>
<evidence type="ECO:0000313" key="7">
    <source>
        <dbReference type="Proteomes" id="UP000887563"/>
    </source>
</evidence>
<dbReference type="PANTHER" id="PTHR48033">
    <property type="entry name" value="RNA-BINDING (RRM/RBD/RNP MOTIFS) FAMILY PROTEIN"/>
    <property type="match status" value="1"/>
</dbReference>
<dbReference type="AlphaFoldDB" id="A0A914N6R7"/>
<dbReference type="SUPFAM" id="SSF54928">
    <property type="entry name" value="RNA-binding domain, RBD"/>
    <property type="match status" value="1"/>
</dbReference>
<dbReference type="InterPro" id="IPR012677">
    <property type="entry name" value="Nucleotide-bd_a/b_plait_sf"/>
</dbReference>
<dbReference type="GO" id="GO:0010468">
    <property type="term" value="P:regulation of gene expression"/>
    <property type="evidence" value="ECO:0007669"/>
    <property type="project" value="TreeGrafter"/>
</dbReference>
<feature type="region of interest" description="Disordered" evidence="4">
    <location>
        <begin position="110"/>
        <end position="152"/>
    </location>
</feature>
<feature type="compositionally biased region" description="Polar residues" evidence="4">
    <location>
        <begin position="110"/>
        <end position="119"/>
    </location>
</feature>
<dbReference type="GO" id="GO:0003723">
    <property type="term" value="F:RNA binding"/>
    <property type="evidence" value="ECO:0007669"/>
    <property type="project" value="UniProtKB-UniRule"/>
</dbReference>
<dbReference type="Gene3D" id="3.30.70.330">
    <property type="match status" value="1"/>
</dbReference>
<name>A0A914N6R7_MELIC</name>
<feature type="region of interest" description="Disordered" evidence="4">
    <location>
        <begin position="61"/>
        <end position="84"/>
    </location>
</feature>
<feature type="signal peptide" evidence="5">
    <location>
        <begin position="1"/>
        <end position="20"/>
    </location>
</feature>
<evidence type="ECO:0000256" key="2">
    <source>
        <dbReference type="ARBA" id="ARBA00023242"/>
    </source>
</evidence>
<dbReference type="SMART" id="SM00360">
    <property type="entry name" value="RRM"/>
    <property type="match status" value="1"/>
</dbReference>
<dbReference type="Proteomes" id="UP000887563">
    <property type="component" value="Unplaced"/>
</dbReference>